<dbReference type="EMBL" id="BONP01000003">
    <property type="protein sequence ID" value="GIG39060.1"/>
    <property type="molecule type" value="Genomic_DNA"/>
</dbReference>
<reference evidence="8 9" key="1">
    <citation type="submission" date="2021-01" db="EMBL/GenBank/DDBJ databases">
        <title>Whole genome shotgun sequence of Cellulomonas phragmiteti NBRC 110785.</title>
        <authorList>
            <person name="Komaki H."/>
            <person name="Tamura T."/>
        </authorList>
    </citation>
    <scope>NUCLEOTIDE SEQUENCE [LARGE SCALE GENOMIC DNA]</scope>
    <source>
        <strain evidence="8 9">NBRC 110785</strain>
    </source>
</reference>
<keyword evidence="2 6" id="KW-0808">Transferase</keyword>
<dbReference type="SUPFAM" id="SSF53067">
    <property type="entry name" value="Actin-like ATPase domain"/>
    <property type="match status" value="2"/>
</dbReference>
<dbReference type="PIRSF" id="PIRSF000722">
    <property type="entry name" value="Acetate_prop_kin"/>
    <property type="match status" value="1"/>
</dbReference>
<feature type="binding site" evidence="6">
    <location>
        <position position="18"/>
    </location>
    <ligand>
        <name>Mg(2+)</name>
        <dbReference type="ChEBI" id="CHEBI:18420"/>
    </ligand>
</feature>
<organism evidence="8 9">
    <name type="scientific">Cellulomonas phragmiteti</name>
    <dbReference type="NCBI Taxonomy" id="478780"/>
    <lineage>
        <taxon>Bacteria</taxon>
        <taxon>Bacillati</taxon>
        <taxon>Actinomycetota</taxon>
        <taxon>Actinomycetes</taxon>
        <taxon>Micrococcales</taxon>
        <taxon>Cellulomonadaceae</taxon>
        <taxon>Cellulomonas</taxon>
    </lineage>
</organism>
<dbReference type="PRINTS" id="PR00471">
    <property type="entry name" value="ACETATEKNASE"/>
</dbReference>
<evidence type="ECO:0000313" key="9">
    <source>
        <dbReference type="Proteomes" id="UP000614741"/>
    </source>
</evidence>
<keyword evidence="3 6" id="KW-0547">Nucleotide-binding</keyword>
<dbReference type="PANTHER" id="PTHR21060">
    <property type="entry name" value="ACETATE KINASE"/>
    <property type="match status" value="1"/>
</dbReference>
<evidence type="ECO:0000256" key="5">
    <source>
        <dbReference type="ARBA" id="ARBA00022840"/>
    </source>
</evidence>
<evidence type="ECO:0000256" key="1">
    <source>
        <dbReference type="ARBA" id="ARBA00008748"/>
    </source>
</evidence>
<comment type="cofactor">
    <cofactor evidence="6">
        <name>Mg(2+)</name>
        <dbReference type="ChEBI" id="CHEBI:18420"/>
    </cofactor>
    <cofactor evidence="6">
        <name>Mn(2+)</name>
        <dbReference type="ChEBI" id="CHEBI:29035"/>
    </cofactor>
    <text evidence="6">Mg(2+). Can also accept Mn(2+).</text>
</comment>
<dbReference type="PANTHER" id="PTHR21060:SF15">
    <property type="entry name" value="ACETATE KINASE-RELATED"/>
    <property type="match status" value="1"/>
</dbReference>
<name>A0ABQ4DI82_9CELL</name>
<accession>A0ABQ4DI82</accession>
<comment type="similarity">
    <text evidence="1 6 7">Belongs to the acetokinase family.</text>
</comment>
<feature type="binding site" evidence="6">
    <location>
        <position position="99"/>
    </location>
    <ligand>
        <name>substrate</name>
    </ligand>
</feature>
<comment type="catalytic activity">
    <reaction evidence="6">
        <text>acetate + ATP = acetyl phosphate + ADP</text>
        <dbReference type="Rhea" id="RHEA:11352"/>
        <dbReference type="ChEBI" id="CHEBI:22191"/>
        <dbReference type="ChEBI" id="CHEBI:30089"/>
        <dbReference type="ChEBI" id="CHEBI:30616"/>
        <dbReference type="ChEBI" id="CHEBI:456216"/>
        <dbReference type="EC" id="2.7.2.1"/>
    </reaction>
</comment>
<dbReference type="Pfam" id="PF00871">
    <property type="entry name" value="Acetate_kinase"/>
    <property type="match status" value="1"/>
</dbReference>
<dbReference type="InterPro" id="IPR004372">
    <property type="entry name" value="Ac/propionate_kinase"/>
</dbReference>
<comment type="function">
    <text evidence="6">Catalyzes the formation of acetyl phosphate from acetate and ATP. Can also catalyze the reverse reaction.</text>
</comment>
<comment type="pathway">
    <text evidence="6">Metabolic intermediate biosynthesis; acetyl-CoA biosynthesis; acetyl-CoA from acetate: step 1/2.</text>
</comment>
<protein>
    <recommendedName>
        <fullName evidence="6">Acetate kinase</fullName>
        <ecNumber evidence="6">2.7.2.1</ecNumber>
    </recommendedName>
    <alternativeName>
        <fullName evidence="6">Acetokinase</fullName>
    </alternativeName>
</protein>
<feature type="site" description="Transition state stabilizer" evidence="6">
    <location>
        <position position="188"/>
    </location>
</feature>
<keyword evidence="5 6" id="KW-0067">ATP-binding</keyword>
<keyword evidence="4 6" id="KW-0418">Kinase</keyword>
<dbReference type="RefSeq" id="WP_203671376.1">
    <property type="nucleotide sequence ID" value="NZ_BONP01000003.1"/>
</dbReference>
<feature type="active site" description="Proton donor/acceptor" evidence="6">
    <location>
        <position position="156"/>
    </location>
</feature>
<comment type="caution">
    <text evidence="8">The sequence shown here is derived from an EMBL/GenBank/DDBJ whole genome shotgun (WGS) entry which is preliminary data.</text>
</comment>
<evidence type="ECO:0000256" key="7">
    <source>
        <dbReference type="RuleBase" id="RU003835"/>
    </source>
</evidence>
<dbReference type="PROSITE" id="PS01076">
    <property type="entry name" value="ACETATE_KINASE_2"/>
    <property type="match status" value="1"/>
</dbReference>
<dbReference type="CDD" id="cd24010">
    <property type="entry name" value="ASKHA_NBD_AcK_PK"/>
    <property type="match status" value="1"/>
</dbReference>
<dbReference type="HAMAP" id="MF_00020">
    <property type="entry name" value="Acetate_kinase"/>
    <property type="match status" value="1"/>
</dbReference>
<keyword evidence="6" id="KW-0460">Magnesium</keyword>
<keyword evidence="9" id="KW-1185">Reference proteome</keyword>
<feature type="binding site" evidence="6">
    <location>
        <position position="25"/>
    </location>
    <ligand>
        <name>ATP</name>
        <dbReference type="ChEBI" id="CHEBI:30616"/>
    </ligand>
</feature>
<evidence type="ECO:0000256" key="3">
    <source>
        <dbReference type="ARBA" id="ARBA00022741"/>
    </source>
</evidence>
<evidence type="ECO:0000313" key="8">
    <source>
        <dbReference type="EMBL" id="GIG39060.1"/>
    </source>
</evidence>
<dbReference type="EC" id="2.7.2.1" evidence="6"/>
<sequence>MSTTTPSETPRASVLVVNSGSSSIKYQLVTPDNGEAIASGLVEQIGEGVGAVKHVAHGTTTRRELPVPDHAEGLRIVLGLFDEIGPDLEASHVVAVGHRVVQGGACFDGPVLVDRDVERLIEELSPLAPLHNPPNLTGIRVAQALLPDVPHVAVFDTAFFRHLPEAAATYAIDAQVAAAHQVRRYGAHGTSHQYVSQQVAGLVGRPLEDLHQIVLHLGNGASASAVRGGVAVETSMGMTPLEGLVMGTRSGDIDPAVVFHLHRNAGMSIDDIDDLLNRRSGLKGLSGVNDFRALHDLVAAGDAGARLALDVYLHRLRKYIGAYYAVLGRLDVIAFTAGVGENDDIVRAGVLSGLEDLGIEVDLARNEGRKSEPTVISPDGARVTVLVVPTNEELAIARQALEVVGA</sequence>
<dbReference type="InterPro" id="IPR000890">
    <property type="entry name" value="Aliphatic_acid_kin_short-chain"/>
</dbReference>
<proteinExistence type="inferred from homology"/>
<feature type="binding site" evidence="6">
    <location>
        <position position="392"/>
    </location>
    <ligand>
        <name>Mg(2+)</name>
        <dbReference type="ChEBI" id="CHEBI:18420"/>
    </ligand>
</feature>
<evidence type="ECO:0000256" key="2">
    <source>
        <dbReference type="ARBA" id="ARBA00022679"/>
    </source>
</evidence>
<keyword evidence="6" id="KW-0963">Cytoplasm</keyword>
<gene>
    <name evidence="6 8" type="primary">ackA</name>
    <name evidence="8" type="ORF">Cph01nite_08220</name>
</gene>
<feature type="binding site" evidence="6">
    <location>
        <begin position="290"/>
        <end position="292"/>
    </location>
    <ligand>
        <name>ATP</name>
        <dbReference type="ChEBI" id="CHEBI:30616"/>
    </ligand>
</feature>
<feature type="binding site" evidence="6">
    <location>
        <begin position="216"/>
        <end position="220"/>
    </location>
    <ligand>
        <name>ATP</name>
        <dbReference type="ChEBI" id="CHEBI:30616"/>
    </ligand>
</feature>
<comment type="subcellular location">
    <subcellularLocation>
        <location evidence="6">Cytoplasm</location>
    </subcellularLocation>
</comment>
<feature type="binding site" evidence="6">
    <location>
        <begin position="338"/>
        <end position="342"/>
    </location>
    <ligand>
        <name>ATP</name>
        <dbReference type="ChEBI" id="CHEBI:30616"/>
    </ligand>
</feature>
<evidence type="ECO:0000256" key="6">
    <source>
        <dbReference type="HAMAP-Rule" id="MF_00020"/>
    </source>
</evidence>
<evidence type="ECO:0000256" key="4">
    <source>
        <dbReference type="ARBA" id="ARBA00022777"/>
    </source>
</evidence>
<dbReference type="InterPro" id="IPR043129">
    <property type="entry name" value="ATPase_NBD"/>
</dbReference>
<keyword evidence="6" id="KW-0479">Metal-binding</keyword>
<feature type="site" description="Transition state stabilizer" evidence="6">
    <location>
        <position position="249"/>
    </location>
</feature>
<dbReference type="PROSITE" id="PS01075">
    <property type="entry name" value="ACETATE_KINASE_1"/>
    <property type="match status" value="1"/>
</dbReference>
<dbReference type="InterPro" id="IPR023865">
    <property type="entry name" value="Aliphatic_acid_kinase_CS"/>
</dbReference>
<comment type="subunit">
    <text evidence="6">Homodimer.</text>
</comment>
<dbReference type="Proteomes" id="UP000614741">
    <property type="component" value="Unassembled WGS sequence"/>
</dbReference>
<dbReference type="GO" id="GO:0016301">
    <property type="term" value="F:kinase activity"/>
    <property type="evidence" value="ECO:0007669"/>
    <property type="project" value="UniProtKB-KW"/>
</dbReference>
<dbReference type="NCBIfam" id="TIGR00016">
    <property type="entry name" value="ackA"/>
    <property type="match status" value="1"/>
</dbReference>
<dbReference type="Gene3D" id="3.30.420.40">
    <property type="match status" value="2"/>
</dbReference>